<dbReference type="Proteomes" id="UP000613193">
    <property type="component" value="Unassembled WGS sequence"/>
</dbReference>
<comment type="caution">
    <text evidence="1">The sequence shown here is derived from an EMBL/GenBank/DDBJ whole genome shotgun (WGS) entry which is preliminary data.</text>
</comment>
<dbReference type="Pfam" id="PF04237">
    <property type="entry name" value="YjbR"/>
    <property type="match status" value="1"/>
</dbReference>
<dbReference type="RefSeq" id="WP_200067031.1">
    <property type="nucleotide sequence ID" value="NZ_JAEHFW010000003.1"/>
</dbReference>
<dbReference type="EMBL" id="JAEHFW010000003">
    <property type="protein sequence ID" value="MBK0380482.1"/>
    <property type="molecule type" value="Genomic_DNA"/>
</dbReference>
<dbReference type="InterPro" id="IPR038056">
    <property type="entry name" value="YjbR-like_sf"/>
</dbReference>
<dbReference type="GO" id="GO:0003677">
    <property type="term" value="F:DNA binding"/>
    <property type="evidence" value="ECO:0007669"/>
    <property type="project" value="UniProtKB-KW"/>
</dbReference>
<gene>
    <name evidence="1" type="ORF">I5M19_14250</name>
</gene>
<keyword evidence="1" id="KW-0238">DNA-binding</keyword>
<dbReference type="InterPro" id="IPR058532">
    <property type="entry name" value="YjbR/MT2646/Rv2570-like"/>
</dbReference>
<sequence>MEPSVFIYLQFLRDNLLHLPGVTERLCFETPAFYVNNKLFCRIKEDGETLVINTLERDKWLRHNSNIYYVTDHYLNYSYMLIHLDKADPDELKQLLFTAWSNRATKKLIKQYEGNFT</sequence>
<dbReference type="AlphaFoldDB" id="A0A934UP07"/>
<reference evidence="1" key="1">
    <citation type="submission" date="2020-12" db="EMBL/GenBank/DDBJ databases">
        <title>Bacterial novel species Mucilaginibacter sp. SD-g isolated from soil.</title>
        <authorList>
            <person name="Jung H.-Y."/>
        </authorList>
    </citation>
    <scope>NUCLEOTIDE SEQUENCE</scope>
    <source>
        <strain evidence="1">SD-g</strain>
    </source>
</reference>
<proteinExistence type="predicted"/>
<accession>A0A934UP07</accession>
<name>A0A934UP07_9SPHI</name>
<evidence type="ECO:0000313" key="1">
    <source>
        <dbReference type="EMBL" id="MBK0380482.1"/>
    </source>
</evidence>
<protein>
    <submittedName>
        <fullName evidence="1">MmcQ/YjbR family DNA-binding protein</fullName>
    </submittedName>
</protein>
<organism evidence="1 2">
    <name type="scientific">Mucilaginibacter segetis</name>
    <dbReference type="NCBI Taxonomy" id="2793071"/>
    <lineage>
        <taxon>Bacteria</taxon>
        <taxon>Pseudomonadati</taxon>
        <taxon>Bacteroidota</taxon>
        <taxon>Sphingobacteriia</taxon>
        <taxon>Sphingobacteriales</taxon>
        <taxon>Sphingobacteriaceae</taxon>
        <taxon>Mucilaginibacter</taxon>
    </lineage>
</organism>
<evidence type="ECO:0000313" key="2">
    <source>
        <dbReference type="Proteomes" id="UP000613193"/>
    </source>
</evidence>
<keyword evidence="2" id="KW-1185">Reference proteome</keyword>
<dbReference type="SUPFAM" id="SSF142906">
    <property type="entry name" value="YjbR-like"/>
    <property type="match status" value="1"/>
</dbReference>